<organism evidence="1 2">
    <name type="scientific">Streptomyces graminofaciens</name>
    <dbReference type="NCBI Taxonomy" id="68212"/>
    <lineage>
        <taxon>Bacteria</taxon>
        <taxon>Bacillati</taxon>
        <taxon>Actinomycetota</taxon>
        <taxon>Actinomycetes</taxon>
        <taxon>Kitasatosporales</taxon>
        <taxon>Streptomycetaceae</taxon>
        <taxon>Streptomyces</taxon>
    </lineage>
</organism>
<dbReference type="EMBL" id="AP018448">
    <property type="protein sequence ID" value="BBC29860.1"/>
    <property type="molecule type" value="Genomic_DNA"/>
</dbReference>
<proteinExistence type="predicted"/>
<reference evidence="1 2" key="2">
    <citation type="journal article" date="2023" name="ChemBioChem">
        <title>Acyltransferase Domain Exchange between Two Independent Type I Polyketide Synthases in the Same Producer Strain of Macrolide Antibiotics.</title>
        <authorList>
            <person name="Kudo F."/>
            <person name="Kishikawa K."/>
            <person name="Tsuboi K."/>
            <person name="Kido T."/>
            <person name="Usui T."/>
            <person name="Hashimoto J."/>
            <person name="Shin-Ya K."/>
            <person name="Miyanaga A."/>
            <person name="Eguchi T."/>
        </authorList>
    </citation>
    <scope>NUCLEOTIDE SEQUENCE [LARGE SCALE GENOMIC DNA]</scope>
    <source>
        <strain evidence="1 2">A-8890</strain>
    </source>
</reference>
<evidence type="ECO:0000313" key="2">
    <source>
        <dbReference type="Proteomes" id="UP001321542"/>
    </source>
</evidence>
<sequence length="81" mass="8627">MRDGPAGPAVAADALGHEVAEEGGAQGAWPSTTTSENGRKLYAANERGHAIVIYGTDRQIVSVSVLRQYERSRHAYDSRGS</sequence>
<protein>
    <submittedName>
        <fullName evidence="1">Uncharacterized protein</fullName>
    </submittedName>
</protein>
<name>A0ABM7F2I3_9ACTN</name>
<keyword evidence="2" id="KW-1185">Reference proteome</keyword>
<evidence type="ECO:0000313" key="1">
    <source>
        <dbReference type="EMBL" id="BBC29860.1"/>
    </source>
</evidence>
<gene>
    <name evidence="1" type="ORF">SGFS_011540</name>
</gene>
<accession>A0ABM7F2I3</accession>
<dbReference type="Proteomes" id="UP001321542">
    <property type="component" value="Chromosome"/>
</dbReference>
<reference evidence="1 2" key="1">
    <citation type="journal article" date="2010" name="ChemBioChem">
        <title>Cloning and characterization of the biosynthetic gene cluster of 16-membered macrolide antibiotic FD-891: involvement of a dual functional cytochrome P450 monooxygenase catalyzing epoxidation and hydroxylation.</title>
        <authorList>
            <person name="Kudo F."/>
            <person name="Motegi A."/>
            <person name="Mizoue K."/>
            <person name="Eguchi T."/>
        </authorList>
    </citation>
    <scope>NUCLEOTIDE SEQUENCE [LARGE SCALE GENOMIC DNA]</scope>
    <source>
        <strain evidence="1 2">A-8890</strain>
    </source>
</reference>